<dbReference type="InterPro" id="IPR040976">
    <property type="entry name" value="Pkinase_fungal"/>
</dbReference>
<dbReference type="SUPFAM" id="SSF56112">
    <property type="entry name" value="Protein kinase-like (PK-like)"/>
    <property type="match status" value="1"/>
</dbReference>
<gene>
    <name evidence="3" type="ORF">EIP91_002931</name>
</gene>
<dbReference type="AlphaFoldDB" id="A0A4V2MW84"/>
<evidence type="ECO:0000259" key="2">
    <source>
        <dbReference type="Pfam" id="PF17667"/>
    </source>
</evidence>
<sequence>MKFQTPVLANYDPDHDILNHRPFHLFSIGAIIYSKYLCMASLTTCPQLRDSLELQVEGGEGDPDRKLKLHRAFITPMGRQLSQYKTLQEFGNVLLAIVKRHRSLVDQGILHRDFSPWNVYIYDTDAPGQESVPQGGEGFISNFDAAIFQTEMAEITGTISISGIVPFMATEVLGEYVAEKPAVKRQAYHDLESLCWVILYSVQVRFVEDGPRSSSPQAKKARERLKSEHEPVFDATSSRATILNNRIVFVKPTDISGTGLDEVLTLANETGLRSFINVLYKYLKAQVDRYHASTPTVHLAPPGGSLLAELDMQVTAQLAPPTALMEGKLTHDILEKLARGLLQVLDG</sequence>
<name>A0A4V2MW84_9APHY</name>
<dbReference type="STRING" id="92696.A0A4V2MW84"/>
<comment type="caution">
    <text evidence="3">The sequence shown here is derived from an EMBL/GenBank/DDBJ whole genome shotgun (WGS) entry which is preliminary data.</text>
</comment>
<dbReference type="PANTHER" id="PTHR38248">
    <property type="entry name" value="FUNK1 6"/>
    <property type="match status" value="1"/>
</dbReference>
<feature type="region of interest" description="Disordered" evidence="1">
    <location>
        <begin position="209"/>
        <end position="230"/>
    </location>
</feature>
<dbReference type="InterPro" id="IPR011009">
    <property type="entry name" value="Kinase-like_dom_sf"/>
</dbReference>
<dbReference type="EMBL" id="RWJN01000190">
    <property type="protein sequence ID" value="TCD65267.1"/>
    <property type="molecule type" value="Genomic_DNA"/>
</dbReference>
<dbReference type="OrthoDB" id="2727827at2759"/>
<evidence type="ECO:0000256" key="1">
    <source>
        <dbReference type="SAM" id="MobiDB-lite"/>
    </source>
</evidence>
<keyword evidence="4" id="KW-1185">Reference proteome</keyword>
<reference evidence="3 4" key="1">
    <citation type="submission" date="2018-11" db="EMBL/GenBank/DDBJ databases">
        <title>Genome assembly of Steccherinum ochraceum LE-BIN_3174, the white-rot fungus of the Steccherinaceae family (The Residual Polyporoid clade, Polyporales, Basidiomycota).</title>
        <authorList>
            <person name="Fedorova T.V."/>
            <person name="Glazunova O.A."/>
            <person name="Landesman E.O."/>
            <person name="Moiseenko K.V."/>
            <person name="Psurtseva N.V."/>
            <person name="Savinova O.S."/>
            <person name="Shakhova N.V."/>
            <person name="Tyazhelova T.V."/>
            <person name="Vasina D.V."/>
        </authorList>
    </citation>
    <scope>NUCLEOTIDE SEQUENCE [LARGE SCALE GENOMIC DNA]</scope>
    <source>
        <strain evidence="3 4">LE-BIN_3174</strain>
    </source>
</reference>
<evidence type="ECO:0000313" key="4">
    <source>
        <dbReference type="Proteomes" id="UP000292702"/>
    </source>
</evidence>
<feature type="domain" description="Fungal-type protein kinase" evidence="2">
    <location>
        <begin position="67"/>
        <end position="200"/>
    </location>
</feature>
<protein>
    <recommendedName>
        <fullName evidence="2">Fungal-type protein kinase domain-containing protein</fullName>
    </recommendedName>
</protein>
<organism evidence="3 4">
    <name type="scientific">Steccherinum ochraceum</name>
    <dbReference type="NCBI Taxonomy" id="92696"/>
    <lineage>
        <taxon>Eukaryota</taxon>
        <taxon>Fungi</taxon>
        <taxon>Dikarya</taxon>
        <taxon>Basidiomycota</taxon>
        <taxon>Agaricomycotina</taxon>
        <taxon>Agaricomycetes</taxon>
        <taxon>Polyporales</taxon>
        <taxon>Steccherinaceae</taxon>
        <taxon>Steccherinum</taxon>
    </lineage>
</organism>
<dbReference type="Proteomes" id="UP000292702">
    <property type="component" value="Unassembled WGS sequence"/>
</dbReference>
<accession>A0A4V2MW84</accession>
<dbReference type="PANTHER" id="PTHR38248:SF2">
    <property type="entry name" value="FUNK1 11"/>
    <property type="match status" value="1"/>
</dbReference>
<dbReference type="Gene3D" id="1.10.510.10">
    <property type="entry name" value="Transferase(Phosphotransferase) domain 1"/>
    <property type="match status" value="1"/>
</dbReference>
<evidence type="ECO:0000313" key="3">
    <source>
        <dbReference type="EMBL" id="TCD65267.1"/>
    </source>
</evidence>
<dbReference type="Pfam" id="PF17667">
    <property type="entry name" value="Pkinase_fungal"/>
    <property type="match status" value="1"/>
</dbReference>
<proteinExistence type="predicted"/>